<protein>
    <submittedName>
        <fullName evidence="2">Uncharacterized protein</fullName>
    </submittedName>
</protein>
<keyword evidence="1" id="KW-0732">Signal</keyword>
<organism evidence="2 3">
    <name type="scientific">Coprinellus micaceus</name>
    <name type="common">Glistening ink-cap mushroom</name>
    <name type="synonym">Coprinus micaceus</name>
    <dbReference type="NCBI Taxonomy" id="71717"/>
    <lineage>
        <taxon>Eukaryota</taxon>
        <taxon>Fungi</taxon>
        <taxon>Dikarya</taxon>
        <taxon>Basidiomycota</taxon>
        <taxon>Agaricomycotina</taxon>
        <taxon>Agaricomycetes</taxon>
        <taxon>Agaricomycetidae</taxon>
        <taxon>Agaricales</taxon>
        <taxon>Agaricineae</taxon>
        <taxon>Psathyrellaceae</taxon>
        <taxon>Coprinellus</taxon>
    </lineage>
</organism>
<feature type="chain" id="PRO_5021277837" evidence="1">
    <location>
        <begin position="21"/>
        <end position="180"/>
    </location>
</feature>
<reference evidence="2 3" key="1">
    <citation type="journal article" date="2019" name="Nat. Ecol. Evol.">
        <title>Megaphylogeny resolves global patterns of mushroom evolution.</title>
        <authorList>
            <person name="Varga T."/>
            <person name="Krizsan K."/>
            <person name="Foldi C."/>
            <person name="Dima B."/>
            <person name="Sanchez-Garcia M."/>
            <person name="Sanchez-Ramirez S."/>
            <person name="Szollosi G.J."/>
            <person name="Szarkandi J.G."/>
            <person name="Papp V."/>
            <person name="Albert L."/>
            <person name="Andreopoulos W."/>
            <person name="Angelini C."/>
            <person name="Antonin V."/>
            <person name="Barry K.W."/>
            <person name="Bougher N.L."/>
            <person name="Buchanan P."/>
            <person name="Buyck B."/>
            <person name="Bense V."/>
            <person name="Catcheside P."/>
            <person name="Chovatia M."/>
            <person name="Cooper J."/>
            <person name="Damon W."/>
            <person name="Desjardin D."/>
            <person name="Finy P."/>
            <person name="Geml J."/>
            <person name="Haridas S."/>
            <person name="Hughes K."/>
            <person name="Justo A."/>
            <person name="Karasinski D."/>
            <person name="Kautmanova I."/>
            <person name="Kiss B."/>
            <person name="Kocsube S."/>
            <person name="Kotiranta H."/>
            <person name="LaButti K.M."/>
            <person name="Lechner B.E."/>
            <person name="Liimatainen K."/>
            <person name="Lipzen A."/>
            <person name="Lukacs Z."/>
            <person name="Mihaltcheva S."/>
            <person name="Morgado L.N."/>
            <person name="Niskanen T."/>
            <person name="Noordeloos M.E."/>
            <person name="Ohm R.A."/>
            <person name="Ortiz-Santana B."/>
            <person name="Ovrebo C."/>
            <person name="Racz N."/>
            <person name="Riley R."/>
            <person name="Savchenko A."/>
            <person name="Shiryaev A."/>
            <person name="Soop K."/>
            <person name="Spirin V."/>
            <person name="Szebenyi C."/>
            <person name="Tomsovsky M."/>
            <person name="Tulloss R.E."/>
            <person name="Uehling J."/>
            <person name="Grigoriev I.V."/>
            <person name="Vagvolgyi C."/>
            <person name="Papp T."/>
            <person name="Martin F.M."/>
            <person name="Miettinen O."/>
            <person name="Hibbett D.S."/>
            <person name="Nagy L.G."/>
        </authorList>
    </citation>
    <scope>NUCLEOTIDE SEQUENCE [LARGE SCALE GENOMIC DNA]</scope>
    <source>
        <strain evidence="2 3">FP101781</strain>
    </source>
</reference>
<dbReference type="EMBL" id="QPFP01000011">
    <property type="protein sequence ID" value="TEB33761.1"/>
    <property type="molecule type" value="Genomic_DNA"/>
</dbReference>
<evidence type="ECO:0000313" key="3">
    <source>
        <dbReference type="Proteomes" id="UP000298030"/>
    </source>
</evidence>
<comment type="caution">
    <text evidence="2">The sequence shown here is derived from an EMBL/GenBank/DDBJ whole genome shotgun (WGS) entry which is preliminary data.</text>
</comment>
<dbReference type="OrthoDB" id="3361196at2759"/>
<name>A0A4Y7TIC6_COPMI</name>
<sequence length="180" mass="19573">MLSRIPTFVLLLWLVAFAWSFPSPQGFEIQRRTDPYFPNQPDSCPICAKDYDSIRSCAEATPVFENFTNVIFNPGSFIDVIRCACADTFKAVFPQCVDCFIQTGQEDVIMGHDLPTVVEGVRRICAVSSTLLGNVTEANNATANAPPPGNSALPIPLDGKAVLLRSMFVSVVLSLVALTL</sequence>
<evidence type="ECO:0000313" key="2">
    <source>
        <dbReference type="EMBL" id="TEB33761.1"/>
    </source>
</evidence>
<accession>A0A4Y7TIC6</accession>
<feature type="signal peptide" evidence="1">
    <location>
        <begin position="1"/>
        <end position="20"/>
    </location>
</feature>
<evidence type="ECO:0000256" key="1">
    <source>
        <dbReference type="SAM" id="SignalP"/>
    </source>
</evidence>
<dbReference type="AlphaFoldDB" id="A0A4Y7TIC6"/>
<keyword evidence="3" id="KW-1185">Reference proteome</keyword>
<dbReference type="Proteomes" id="UP000298030">
    <property type="component" value="Unassembled WGS sequence"/>
</dbReference>
<proteinExistence type="predicted"/>
<gene>
    <name evidence="2" type="ORF">FA13DRAFT_1730042</name>
</gene>